<keyword evidence="3" id="KW-1185">Reference proteome</keyword>
<sequence length="137" mass="15308">MQPMQIGEAHFTASTLTLEFTDGRRHTLTQAQGALLLMLGAERGRVVSRSSLRGALKQVGANERKLEREMRSLGMLMGPDWRYLLEEVGSEGYLLHSGMRPIARLFSRPVRGLSWLHCFALACLGMLAVLLVLLIWS</sequence>
<dbReference type="HOGENOM" id="CLU_1863792_0_0_6"/>
<evidence type="ECO:0000256" key="1">
    <source>
        <dbReference type="SAM" id="Phobius"/>
    </source>
</evidence>
<evidence type="ECO:0000313" key="2">
    <source>
        <dbReference type="EMBL" id="ABM00955.1"/>
    </source>
</evidence>
<gene>
    <name evidence="2" type="ordered locus">Sama_2752</name>
</gene>
<dbReference type="InterPro" id="IPR016032">
    <property type="entry name" value="Sig_transdc_resp-reg_C-effctor"/>
</dbReference>
<evidence type="ECO:0000313" key="3">
    <source>
        <dbReference type="Proteomes" id="UP000009175"/>
    </source>
</evidence>
<proteinExistence type="predicted"/>
<dbReference type="EMBL" id="CP000507">
    <property type="protein sequence ID" value="ABM00955.1"/>
    <property type="molecule type" value="Genomic_DNA"/>
</dbReference>
<reference evidence="2 3" key="1">
    <citation type="submission" date="2006-12" db="EMBL/GenBank/DDBJ databases">
        <title>Complete sequence of Shewanella amazonensis SB2B.</title>
        <authorList>
            <consortium name="US DOE Joint Genome Institute"/>
            <person name="Copeland A."/>
            <person name="Lucas S."/>
            <person name="Lapidus A."/>
            <person name="Barry K."/>
            <person name="Detter J.C."/>
            <person name="Glavina del Rio T."/>
            <person name="Hammon N."/>
            <person name="Israni S."/>
            <person name="Dalin E."/>
            <person name="Tice H."/>
            <person name="Pitluck S."/>
            <person name="Munk A.C."/>
            <person name="Brettin T."/>
            <person name="Bruce D."/>
            <person name="Han C."/>
            <person name="Tapia R."/>
            <person name="Gilna P."/>
            <person name="Schmutz J."/>
            <person name="Larimer F."/>
            <person name="Land M."/>
            <person name="Hauser L."/>
            <person name="Kyrpides N."/>
            <person name="Mikhailova N."/>
            <person name="Fredrickson J."/>
            <person name="Richardson P."/>
        </authorList>
    </citation>
    <scope>NUCLEOTIDE SEQUENCE [LARGE SCALE GENOMIC DNA]</scope>
    <source>
        <strain evidence="3">ATCC BAA-1098 / SB2B</strain>
    </source>
</reference>
<feature type="transmembrane region" description="Helical" evidence="1">
    <location>
        <begin position="113"/>
        <end position="136"/>
    </location>
</feature>
<dbReference type="GO" id="GO:0006355">
    <property type="term" value="P:regulation of DNA-templated transcription"/>
    <property type="evidence" value="ECO:0007669"/>
    <property type="project" value="InterPro"/>
</dbReference>
<dbReference type="InterPro" id="IPR036388">
    <property type="entry name" value="WH-like_DNA-bd_sf"/>
</dbReference>
<dbReference type="Proteomes" id="UP000009175">
    <property type="component" value="Chromosome"/>
</dbReference>
<keyword evidence="1" id="KW-0812">Transmembrane</keyword>
<accession>A1S998</accession>
<dbReference type="Gene3D" id="1.10.10.10">
    <property type="entry name" value="Winged helix-like DNA-binding domain superfamily/Winged helix DNA-binding domain"/>
    <property type="match status" value="1"/>
</dbReference>
<dbReference type="SUPFAM" id="SSF46894">
    <property type="entry name" value="C-terminal effector domain of the bipartite response regulators"/>
    <property type="match status" value="1"/>
</dbReference>
<dbReference type="GO" id="GO:0003677">
    <property type="term" value="F:DNA binding"/>
    <property type="evidence" value="ECO:0007669"/>
    <property type="project" value="InterPro"/>
</dbReference>
<dbReference type="AlphaFoldDB" id="A1S998"/>
<dbReference type="KEGG" id="saz:Sama_2752"/>
<organism evidence="2 3">
    <name type="scientific">Shewanella amazonensis (strain ATCC BAA-1098 / SB2B)</name>
    <dbReference type="NCBI Taxonomy" id="326297"/>
    <lineage>
        <taxon>Bacteria</taxon>
        <taxon>Pseudomonadati</taxon>
        <taxon>Pseudomonadota</taxon>
        <taxon>Gammaproteobacteria</taxon>
        <taxon>Alteromonadales</taxon>
        <taxon>Shewanellaceae</taxon>
        <taxon>Shewanella</taxon>
    </lineage>
</organism>
<name>A1S998_SHEAM</name>
<protein>
    <recommendedName>
        <fullName evidence="4">OmpR/PhoB-type domain-containing protein</fullName>
    </recommendedName>
</protein>
<keyword evidence="1" id="KW-0472">Membrane</keyword>
<evidence type="ECO:0008006" key="4">
    <source>
        <dbReference type="Google" id="ProtNLM"/>
    </source>
</evidence>
<keyword evidence="1" id="KW-1133">Transmembrane helix</keyword>